<dbReference type="AlphaFoldDB" id="A0A9N9AJB8"/>
<organism evidence="5 6">
    <name type="scientific">Paraglomus occultum</name>
    <dbReference type="NCBI Taxonomy" id="144539"/>
    <lineage>
        <taxon>Eukaryota</taxon>
        <taxon>Fungi</taxon>
        <taxon>Fungi incertae sedis</taxon>
        <taxon>Mucoromycota</taxon>
        <taxon>Glomeromycotina</taxon>
        <taxon>Glomeromycetes</taxon>
        <taxon>Paraglomerales</taxon>
        <taxon>Paraglomeraceae</taxon>
        <taxon>Paraglomus</taxon>
    </lineage>
</organism>
<dbReference type="InterPro" id="IPR035269">
    <property type="entry name" value="PSMD9"/>
</dbReference>
<evidence type="ECO:0000256" key="1">
    <source>
        <dbReference type="ARBA" id="ARBA00005256"/>
    </source>
</evidence>
<keyword evidence="6" id="KW-1185">Reference proteome</keyword>
<dbReference type="SMART" id="SM00228">
    <property type="entry name" value="PDZ"/>
    <property type="match status" value="1"/>
</dbReference>
<dbReference type="InterPro" id="IPR001478">
    <property type="entry name" value="PDZ"/>
</dbReference>
<evidence type="ECO:0000256" key="2">
    <source>
        <dbReference type="ARBA" id="ARBA00023186"/>
    </source>
</evidence>
<dbReference type="OrthoDB" id="72325at2759"/>
<name>A0A9N9AJB8_9GLOM</name>
<dbReference type="SUPFAM" id="SSF50156">
    <property type="entry name" value="PDZ domain-like"/>
    <property type="match status" value="1"/>
</dbReference>
<sequence length="170" mass="18456">MGLETLTDSSARIRANELITQKDSIENEIREQEQILKGQGVGMSEPLVDRSGFPRDDVDLVVVRTARARIIALHRAIAFALVNAVAPDSPASEAGLQRNDKIIRFGHLHADNHQALQAVNSLVSGSENESIDVTIERGDEGRLVLKLTPKRGWGGRGLLGCHIIPIKGAK</sequence>
<evidence type="ECO:0000313" key="6">
    <source>
        <dbReference type="Proteomes" id="UP000789572"/>
    </source>
</evidence>
<proteinExistence type="inferred from homology"/>
<dbReference type="GO" id="GO:0005634">
    <property type="term" value="C:nucleus"/>
    <property type="evidence" value="ECO:0007669"/>
    <property type="project" value="TreeGrafter"/>
</dbReference>
<evidence type="ECO:0000313" key="5">
    <source>
        <dbReference type="EMBL" id="CAG8531036.1"/>
    </source>
</evidence>
<protein>
    <recommendedName>
        <fullName evidence="3">Probable 26S proteasome regulatory subunit p27</fullName>
    </recommendedName>
</protein>
<reference evidence="5" key="1">
    <citation type="submission" date="2021-06" db="EMBL/GenBank/DDBJ databases">
        <authorList>
            <person name="Kallberg Y."/>
            <person name="Tangrot J."/>
            <person name="Rosling A."/>
        </authorList>
    </citation>
    <scope>NUCLEOTIDE SEQUENCE</scope>
    <source>
        <strain evidence="5">IA702</strain>
    </source>
</reference>
<comment type="similarity">
    <text evidence="1">Belongs to the proteasome subunit p27 family.</text>
</comment>
<dbReference type="Pfam" id="PF18265">
    <property type="entry name" value="Nas2_N"/>
    <property type="match status" value="1"/>
</dbReference>
<dbReference type="GO" id="GO:0070682">
    <property type="term" value="P:proteasome regulatory particle assembly"/>
    <property type="evidence" value="ECO:0007669"/>
    <property type="project" value="InterPro"/>
</dbReference>
<gene>
    <name evidence="5" type="ORF">POCULU_LOCUS4060</name>
</gene>
<feature type="domain" description="PDZ" evidence="4">
    <location>
        <begin position="67"/>
        <end position="139"/>
    </location>
</feature>
<dbReference type="PANTHER" id="PTHR12651">
    <property type="entry name" value="26S PROTEASOME NON-ATPASE REGULATORY SUBUNIT 9"/>
    <property type="match status" value="1"/>
</dbReference>
<dbReference type="PANTHER" id="PTHR12651:SF1">
    <property type="entry name" value="26S PROTEASOME NON-ATPASE REGULATORY SUBUNIT 9"/>
    <property type="match status" value="1"/>
</dbReference>
<dbReference type="Proteomes" id="UP000789572">
    <property type="component" value="Unassembled WGS sequence"/>
</dbReference>
<dbReference type="FunFam" id="2.30.42.10:FF:000107">
    <property type="entry name" value="26S proteasome non-ATPase regulatory subunit 9"/>
    <property type="match status" value="1"/>
</dbReference>
<keyword evidence="2" id="KW-0143">Chaperone</keyword>
<dbReference type="Gene3D" id="6.10.140.1710">
    <property type="match status" value="1"/>
</dbReference>
<dbReference type="GO" id="GO:0005737">
    <property type="term" value="C:cytoplasm"/>
    <property type="evidence" value="ECO:0007669"/>
    <property type="project" value="TreeGrafter"/>
</dbReference>
<dbReference type="EMBL" id="CAJVPJ010000498">
    <property type="protein sequence ID" value="CAG8531036.1"/>
    <property type="molecule type" value="Genomic_DNA"/>
</dbReference>
<dbReference type="Pfam" id="PF17820">
    <property type="entry name" value="PDZ_6"/>
    <property type="match status" value="1"/>
</dbReference>
<dbReference type="Gene3D" id="2.30.42.10">
    <property type="match status" value="1"/>
</dbReference>
<evidence type="ECO:0000256" key="3">
    <source>
        <dbReference type="ARBA" id="ARBA00068021"/>
    </source>
</evidence>
<comment type="caution">
    <text evidence="5">The sequence shown here is derived from an EMBL/GenBank/DDBJ whole genome shotgun (WGS) entry which is preliminary data.</text>
</comment>
<evidence type="ECO:0000259" key="4">
    <source>
        <dbReference type="SMART" id="SM00228"/>
    </source>
</evidence>
<dbReference type="InterPro" id="IPR040815">
    <property type="entry name" value="Nas2_N"/>
</dbReference>
<dbReference type="InterPro" id="IPR041489">
    <property type="entry name" value="PDZ_6"/>
</dbReference>
<dbReference type="InterPro" id="IPR036034">
    <property type="entry name" value="PDZ_sf"/>
</dbReference>
<accession>A0A9N9AJB8</accession>